<dbReference type="Gene3D" id="1.10.443.10">
    <property type="entry name" value="Intergrase catalytic core"/>
    <property type="match status" value="1"/>
</dbReference>
<dbReference type="GO" id="GO:0003677">
    <property type="term" value="F:DNA binding"/>
    <property type="evidence" value="ECO:0007669"/>
    <property type="project" value="UniProtKB-KW"/>
</dbReference>
<gene>
    <name evidence="8" type="ORF">GW587_04510</name>
</gene>
<comment type="similarity">
    <text evidence="1">Belongs to the 'phage' integrase family.</text>
</comment>
<dbReference type="Gene3D" id="1.10.150.130">
    <property type="match status" value="1"/>
</dbReference>
<feature type="domain" description="Tyr recombinase" evidence="6">
    <location>
        <begin position="204"/>
        <end position="388"/>
    </location>
</feature>
<evidence type="ECO:0000256" key="3">
    <source>
        <dbReference type="ARBA" id="ARBA00023125"/>
    </source>
</evidence>
<dbReference type="Pfam" id="PF13356">
    <property type="entry name" value="Arm-DNA-bind_3"/>
    <property type="match status" value="1"/>
</dbReference>
<proteinExistence type="inferred from homology"/>
<evidence type="ECO:0000259" key="7">
    <source>
        <dbReference type="PROSITE" id="PS51900"/>
    </source>
</evidence>
<reference evidence="9" key="2">
    <citation type="submission" date="2023-07" db="EMBL/GenBank/DDBJ databases">
        <title>Duganella aceri sp. nov., isolated from tree sap.</title>
        <authorList>
            <person name="Kim I.S."/>
        </authorList>
    </citation>
    <scope>NUCLEOTIDE SEQUENCE [LARGE SCALE GENOMIC DNA]</scope>
    <source>
        <strain evidence="9">SAP-35</strain>
    </source>
</reference>
<evidence type="ECO:0000259" key="6">
    <source>
        <dbReference type="PROSITE" id="PS51898"/>
    </source>
</evidence>
<feature type="domain" description="Core-binding (CB)" evidence="7">
    <location>
        <begin position="99"/>
        <end position="180"/>
    </location>
</feature>
<dbReference type="InterPro" id="IPR044068">
    <property type="entry name" value="CB"/>
</dbReference>
<dbReference type="InterPro" id="IPR011010">
    <property type="entry name" value="DNA_brk_join_enz"/>
</dbReference>
<evidence type="ECO:0000256" key="1">
    <source>
        <dbReference type="ARBA" id="ARBA00008857"/>
    </source>
</evidence>
<dbReference type="Gene3D" id="3.30.160.390">
    <property type="entry name" value="Integrase, DNA-binding domain"/>
    <property type="match status" value="1"/>
</dbReference>
<evidence type="ECO:0000256" key="5">
    <source>
        <dbReference type="PROSITE-ProRule" id="PRU01248"/>
    </source>
</evidence>
<reference evidence="8 9" key="1">
    <citation type="submission" date="2020-01" db="EMBL/GenBank/DDBJ databases">
        <authorList>
            <person name="Lee S.D."/>
        </authorList>
    </citation>
    <scope>NUCLEOTIDE SEQUENCE [LARGE SCALE GENOMIC DNA]</scope>
    <source>
        <strain evidence="8 9">SAP-35</strain>
    </source>
</reference>
<dbReference type="PANTHER" id="PTHR30629">
    <property type="entry name" value="PROPHAGE INTEGRASE"/>
    <property type="match status" value="1"/>
</dbReference>
<dbReference type="InterPro" id="IPR010998">
    <property type="entry name" value="Integrase_recombinase_N"/>
</dbReference>
<dbReference type="Proteomes" id="UP000666369">
    <property type="component" value="Unassembled WGS sequence"/>
</dbReference>
<name>A0ABX0FG81_9BURK</name>
<dbReference type="InterPro" id="IPR013762">
    <property type="entry name" value="Integrase-like_cat_sf"/>
</dbReference>
<evidence type="ECO:0000256" key="4">
    <source>
        <dbReference type="ARBA" id="ARBA00023172"/>
    </source>
</evidence>
<keyword evidence="2" id="KW-0229">DNA integration</keyword>
<dbReference type="InterPro" id="IPR025166">
    <property type="entry name" value="Integrase_DNA_bind_dom"/>
</dbReference>
<organism evidence="8 9">
    <name type="scientific">Duganella aceris</name>
    <dbReference type="NCBI Taxonomy" id="2703883"/>
    <lineage>
        <taxon>Bacteria</taxon>
        <taxon>Pseudomonadati</taxon>
        <taxon>Pseudomonadota</taxon>
        <taxon>Betaproteobacteria</taxon>
        <taxon>Burkholderiales</taxon>
        <taxon>Oxalobacteraceae</taxon>
        <taxon>Telluria group</taxon>
        <taxon>Duganella</taxon>
    </lineage>
</organism>
<keyword evidence="9" id="KW-1185">Reference proteome</keyword>
<dbReference type="SUPFAM" id="SSF56349">
    <property type="entry name" value="DNA breaking-rejoining enzymes"/>
    <property type="match status" value="1"/>
</dbReference>
<dbReference type="CDD" id="cd00801">
    <property type="entry name" value="INT_P4_C"/>
    <property type="match status" value="1"/>
</dbReference>
<protein>
    <submittedName>
        <fullName evidence="8">Integrase arm-type DNA-binding domain-containing protein</fullName>
    </submittedName>
</protein>
<dbReference type="PANTHER" id="PTHR30629:SF2">
    <property type="entry name" value="PROPHAGE INTEGRASE INTS-RELATED"/>
    <property type="match status" value="1"/>
</dbReference>
<keyword evidence="3 5" id="KW-0238">DNA-binding</keyword>
<comment type="caution">
    <text evidence="8">The sequence shown here is derived from an EMBL/GenBank/DDBJ whole genome shotgun (WGS) entry which is preliminary data.</text>
</comment>
<dbReference type="EMBL" id="JAADJT010000002">
    <property type="protein sequence ID" value="NGZ83524.1"/>
    <property type="molecule type" value="Genomic_DNA"/>
</dbReference>
<dbReference type="PROSITE" id="PS51900">
    <property type="entry name" value="CB"/>
    <property type="match status" value="1"/>
</dbReference>
<dbReference type="InterPro" id="IPR050808">
    <property type="entry name" value="Phage_Integrase"/>
</dbReference>
<accession>A0ABX0FG81</accession>
<sequence length="398" mass="45447">MPLNETQLRKTKPREKSYRLFDGGGLYLEVFPSGAKLWRMKFRQASGKESRLSFGPYPEVSLSEARERRNEVRALQRAGNDPAQARRNAKASRQASALNTFEVVAMLWLEKTKAERAETTRRKIFNWLRKDIFPVIGAMPIADIRPRQVLTALRRIEDRGAFETTHNVKRAVGQVFRFAVASELADRDVTRDLGDALASVPVGHYAAITDPEKAGALLRAIYGYEGHPYTIAALKISPMLFQRPGMIRAMEWSELDLDKGEWRVPGTKMKMENDHIVPLPTQAIEILRAMQRLTGRGAYVFVGMRSHDRCMSENTINAALRSMGYSKEVMTGHGFRAMARTIMDEVLGERVDLIEHQLAHRVKDPNGRAYNRTAHLPARREMMQRWANYLDRLRLQTL</sequence>
<dbReference type="InterPro" id="IPR038488">
    <property type="entry name" value="Integrase_DNA-bd_sf"/>
</dbReference>
<evidence type="ECO:0000256" key="2">
    <source>
        <dbReference type="ARBA" id="ARBA00022908"/>
    </source>
</evidence>
<keyword evidence="4" id="KW-0233">DNA recombination</keyword>
<dbReference type="PROSITE" id="PS51898">
    <property type="entry name" value="TYR_RECOMBINASE"/>
    <property type="match status" value="1"/>
</dbReference>
<dbReference type="Pfam" id="PF22022">
    <property type="entry name" value="Phage_int_M"/>
    <property type="match status" value="1"/>
</dbReference>
<evidence type="ECO:0000313" key="8">
    <source>
        <dbReference type="EMBL" id="NGZ83524.1"/>
    </source>
</evidence>
<dbReference type="Pfam" id="PF00589">
    <property type="entry name" value="Phage_integrase"/>
    <property type="match status" value="1"/>
</dbReference>
<evidence type="ECO:0000313" key="9">
    <source>
        <dbReference type="Proteomes" id="UP000666369"/>
    </source>
</evidence>
<dbReference type="InterPro" id="IPR053876">
    <property type="entry name" value="Phage_int_M"/>
</dbReference>
<dbReference type="InterPro" id="IPR002104">
    <property type="entry name" value="Integrase_catalytic"/>
</dbReference>